<name>A0A024TSP4_9STRA</name>
<organism evidence="2">
    <name type="scientific">Aphanomyces invadans</name>
    <dbReference type="NCBI Taxonomy" id="157072"/>
    <lineage>
        <taxon>Eukaryota</taxon>
        <taxon>Sar</taxon>
        <taxon>Stramenopiles</taxon>
        <taxon>Oomycota</taxon>
        <taxon>Saprolegniomycetes</taxon>
        <taxon>Saprolegniales</taxon>
        <taxon>Verrucalvaceae</taxon>
        <taxon>Aphanomyces</taxon>
    </lineage>
</organism>
<dbReference type="AlphaFoldDB" id="A0A024TSP4"/>
<evidence type="ECO:0000313" key="2">
    <source>
        <dbReference type="EMBL" id="ETV97175.1"/>
    </source>
</evidence>
<feature type="region of interest" description="Disordered" evidence="1">
    <location>
        <begin position="50"/>
        <end position="76"/>
    </location>
</feature>
<sequence length="138" mass="14709">MMASAAEVEAAYKSVEDASSRPGLDTARCPGRVAMDGHPHQHYLAVDTRKTPLGRPHAPSHPCRQHTAAHTTAHEQVPVAPRYRTVAIQGGSHIQSTVGARAGSTSSSPRASKAKQARSFARDTSVREDFIPLCISCS</sequence>
<dbReference type="EMBL" id="KI913974">
    <property type="protein sequence ID" value="ETV97175.1"/>
    <property type="molecule type" value="Genomic_DNA"/>
</dbReference>
<accession>A0A024TSP4</accession>
<evidence type="ECO:0000256" key="1">
    <source>
        <dbReference type="SAM" id="MobiDB-lite"/>
    </source>
</evidence>
<proteinExistence type="predicted"/>
<gene>
    <name evidence="2" type="ORF">H310_09971</name>
</gene>
<feature type="compositionally biased region" description="Polar residues" evidence="1">
    <location>
        <begin position="92"/>
        <end position="110"/>
    </location>
</feature>
<feature type="region of interest" description="Disordered" evidence="1">
    <location>
        <begin position="92"/>
        <end position="122"/>
    </location>
</feature>
<dbReference type="RefSeq" id="XP_008874421.1">
    <property type="nucleotide sequence ID" value="XM_008876199.1"/>
</dbReference>
<protein>
    <submittedName>
        <fullName evidence="2">Uncharacterized protein</fullName>
    </submittedName>
</protein>
<reference evidence="2" key="1">
    <citation type="submission" date="2013-12" db="EMBL/GenBank/DDBJ databases">
        <title>The Genome Sequence of Aphanomyces invadans NJM9701.</title>
        <authorList>
            <consortium name="The Broad Institute Genomics Platform"/>
            <person name="Russ C."/>
            <person name="Tyler B."/>
            <person name="van West P."/>
            <person name="Dieguez-Uribeondo J."/>
            <person name="Young S.K."/>
            <person name="Zeng Q."/>
            <person name="Gargeya S."/>
            <person name="Fitzgerald M."/>
            <person name="Abouelleil A."/>
            <person name="Alvarado L."/>
            <person name="Chapman S.B."/>
            <person name="Gainer-Dewar J."/>
            <person name="Goldberg J."/>
            <person name="Griggs A."/>
            <person name="Gujja S."/>
            <person name="Hansen M."/>
            <person name="Howarth C."/>
            <person name="Imamovic A."/>
            <person name="Ireland A."/>
            <person name="Larimer J."/>
            <person name="McCowan C."/>
            <person name="Murphy C."/>
            <person name="Pearson M."/>
            <person name="Poon T.W."/>
            <person name="Priest M."/>
            <person name="Roberts A."/>
            <person name="Saif S."/>
            <person name="Shea T."/>
            <person name="Sykes S."/>
            <person name="Wortman J."/>
            <person name="Nusbaum C."/>
            <person name="Birren B."/>
        </authorList>
    </citation>
    <scope>NUCLEOTIDE SEQUENCE [LARGE SCALE GENOMIC DNA]</scope>
    <source>
        <strain evidence="2">NJM9701</strain>
    </source>
</reference>
<dbReference type="VEuPathDB" id="FungiDB:H310_09971"/>
<dbReference type="GeneID" id="20087021"/>
<feature type="region of interest" description="Disordered" evidence="1">
    <location>
        <begin position="13"/>
        <end position="37"/>
    </location>
</feature>